<protein>
    <recommendedName>
        <fullName evidence="14">Cholesterol oxidase</fullName>
        <ecNumber evidence="13">1.1.3.6</ecNumber>
        <ecNumber evidence="11">5.3.3.1</ecNumber>
    </recommendedName>
    <alternativeName>
        <fullName evidence="15">Cholesterol isomerase</fullName>
    </alternativeName>
</protein>
<dbReference type="InterPro" id="IPR000172">
    <property type="entry name" value="GMC_OxRdtase_N"/>
</dbReference>
<dbReference type="GO" id="GO:0004769">
    <property type="term" value="F:steroid Delta-isomerase activity"/>
    <property type="evidence" value="ECO:0007669"/>
    <property type="project" value="UniProtKB-EC"/>
</dbReference>
<evidence type="ECO:0000256" key="3">
    <source>
        <dbReference type="ARBA" id="ARBA00022548"/>
    </source>
</evidence>
<feature type="domain" description="Glucose-methanol-choline oxidoreductase N-terminal" evidence="17">
    <location>
        <begin position="39"/>
        <end position="315"/>
    </location>
</feature>
<dbReference type="InterPro" id="IPR007867">
    <property type="entry name" value="GMC_OxRtase_C"/>
</dbReference>
<dbReference type="Pfam" id="PF00732">
    <property type="entry name" value="GMC_oxred_N"/>
    <property type="match status" value="1"/>
</dbReference>
<keyword evidence="9" id="KW-0753">Steroid metabolism</keyword>
<keyword evidence="6" id="KW-0560">Oxidoreductase</keyword>
<keyword evidence="8" id="KW-1207">Sterol metabolism</keyword>
<feature type="chain" id="PRO_5023006255" description="Cholesterol oxidase" evidence="16">
    <location>
        <begin position="35"/>
        <end position="518"/>
    </location>
</feature>
<evidence type="ECO:0000256" key="13">
    <source>
        <dbReference type="ARBA" id="ARBA00049723"/>
    </source>
</evidence>
<dbReference type="EMBL" id="MK424349">
    <property type="protein sequence ID" value="QED90616.1"/>
    <property type="molecule type" value="Genomic_DNA"/>
</dbReference>
<evidence type="ECO:0000256" key="1">
    <source>
        <dbReference type="ARBA" id="ARBA00001974"/>
    </source>
</evidence>
<evidence type="ECO:0000256" key="11">
    <source>
        <dbReference type="ARBA" id="ARBA00038856"/>
    </source>
</evidence>
<dbReference type="SUPFAM" id="SSF54373">
    <property type="entry name" value="FAD-linked reductases, C-terminal domain"/>
    <property type="match status" value="1"/>
</dbReference>
<dbReference type="InterPro" id="IPR006311">
    <property type="entry name" value="TAT_signal"/>
</dbReference>
<evidence type="ECO:0000256" key="15">
    <source>
        <dbReference type="ARBA" id="ARBA00049778"/>
    </source>
</evidence>
<evidence type="ECO:0000256" key="2">
    <source>
        <dbReference type="ARBA" id="ARBA00010790"/>
    </source>
</evidence>
<keyword evidence="3" id="KW-0153">Cholesterol metabolism</keyword>
<evidence type="ECO:0000256" key="12">
    <source>
        <dbReference type="ARBA" id="ARBA00049645"/>
    </source>
</evidence>
<comment type="pathway">
    <text evidence="12">Steroid metabolism; cholesterol degradation.</text>
</comment>
<comment type="cofactor">
    <cofactor evidence="1">
        <name>FAD</name>
        <dbReference type="ChEBI" id="CHEBI:57692"/>
    </cofactor>
</comment>
<dbReference type="InterPro" id="IPR036188">
    <property type="entry name" value="FAD/NAD-bd_sf"/>
</dbReference>
<dbReference type="PANTHER" id="PTHR47470:SF1">
    <property type="entry name" value="FAD-DEPENDENT OXIDOREDUCTASE 2 FAD BINDING DOMAIN-CONTAINING PROTEIN"/>
    <property type="match status" value="1"/>
</dbReference>
<sequence>MSGRKSLSRRRFLTGVAAGTALGALPLRSAVASAAEPVEILIIGSGYAGSVAALRFAQAGLHSVVLERGRRWPVTAQGGTFATPAAPDGRASWLNSWSPFVPQQLDVYPGVLEAFRADGVIALAGAGVGGGSLVNNAVMLKPSEAAFNRAFGTDIDFDEMSERWYARARSLIGPAPMPDDVYASSHYTAARSFTAETAAAGLAPFRADMAVDWQAVREEQAGTREASLIIARSIWGANSGAKRSVDRTVLAAAEATGRVSVETLTRVVDVVPSGGRYVVRCERIDDTGAVVARPDYSAKRVFFAAGSLGTSRLLVAARGRGSLPALRASVGKGWGTNSDRQTVRVGMPWNNSTQGGPSGIVAQDLDNPYEPVTMINFPWPVPPADGTGALGALAMTTCAAEGFFSYDAATDGVSLTWPATGASAVRATQAVTATVNRINAANPGTSTLRVNADTTSHTLGGAVLGKACRLDGRLYGYDNLHVIDSSLIPGTMATVPPALTVTALADRCVHKALDRMLN</sequence>
<dbReference type="EC" id="5.3.3.1" evidence="11"/>
<dbReference type="SUPFAM" id="SSF51905">
    <property type="entry name" value="FAD/NAD(P)-binding domain"/>
    <property type="match status" value="1"/>
</dbReference>
<evidence type="ECO:0000256" key="9">
    <source>
        <dbReference type="ARBA" id="ARBA00023221"/>
    </source>
</evidence>
<evidence type="ECO:0000259" key="17">
    <source>
        <dbReference type="Pfam" id="PF00732"/>
    </source>
</evidence>
<evidence type="ECO:0000256" key="10">
    <source>
        <dbReference type="ARBA" id="ARBA00023235"/>
    </source>
</evidence>
<evidence type="ECO:0000259" key="18">
    <source>
        <dbReference type="Pfam" id="PF05199"/>
    </source>
</evidence>
<dbReference type="Pfam" id="PF05199">
    <property type="entry name" value="GMC_oxred_C"/>
    <property type="match status" value="1"/>
</dbReference>
<reference evidence="19" key="1">
    <citation type="submission" date="2019-01" db="EMBL/GenBank/DDBJ databases">
        <title>Discovery of the Streptoketides by Direct Cloning and Rapid Heterologous Expression of a Cryptic PKS II Gene Cluster from Streptomyces sp. Tue6314.</title>
        <authorList>
            <person name="Qian Z."/>
            <person name="D'Agostino P.M."/>
            <person name="Bruhn T."/>
            <person name="Haslbeck M."/>
            <person name="Gulder T.A.M."/>
        </authorList>
    </citation>
    <scope>NUCLEOTIDE SEQUENCE</scope>
    <source>
        <strain evidence="19">Tue6314</strain>
    </source>
</reference>
<keyword evidence="16" id="KW-0732">Signal</keyword>
<dbReference type="AlphaFoldDB" id="A0A5B9BP85"/>
<comment type="similarity">
    <text evidence="2">Belongs to the GMC oxidoreductase family.</text>
</comment>
<evidence type="ECO:0000256" key="5">
    <source>
        <dbReference type="ARBA" id="ARBA00022827"/>
    </source>
</evidence>
<keyword evidence="7" id="KW-0443">Lipid metabolism</keyword>
<feature type="domain" description="Glucose-methanol-choline oxidoreductase C-terminal" evidence="18">
    <location>
        <begin position="443"/>
        <end position="505"/>
    </location>
</feature>
<accession>A0A5B9BP85</accession>
<dbReference type="SMR" id="A0A5B9BP85"/>
<dbReference type="GO" id="GO:0008203">
    <property type="term" value="P:cholesterol metabolic process"/>
    <property type="evidence" value="ECO:0007669"/>
    <property type="project" value="UniProtKB-KW"/>
</dbReference>
<dbReference type="Gene3D" id="3.30.410.10">
    <property type="entry name" value="Cholesterol Oxidase, domain 2"/>
    <property type="match status" value="1"/>
</dbReference>
<evidence type="ECO:0000256" key="14">
    <source>
        <dbReference type="ARBA" id="ARBA00049744"/>
    </source>
</evidence>
<evidence type="ECO:0000256" key="4">
    <source>
        <dbReference type="ARBA" id="ARBA00022630"/>
    </source>
</evidence>
<evidence type="ECO:0000256" key="8">
    <source>
        <dbReference type="ARBA" id="ARBA00023166"/>
    </source>
</evidence>
<dbReference type="PRINTS" id="PR00411">
    <property type="entry name" value="PNDRDTASEI"/>
</dbReference>
<proteinExistence type="inferred from homology"/>
<dbReference type="EC" id="1.1.3.6" evidence="13"/>
<evidence type="ECO:0000313" key="19">
    <source>
        <dbReference type="EMBL" id="QED90616.1"/>
    </source>
</evidence>
<evidence type="ECO:0000256" key="16">
    <source>
        <dbReference type="SAM" id="SignalP"/>
    </source>
</evidence>
<dbReference type="PROSITE" id="PS51318">
    <property type="entry name" value="TAT"/>
    <property type="match status" value="1"/>
</dbReference>
<dbReference type="InterPro" id="IPR052542">
    <property type="entry name" value="Cholesterol_Oxidase"/>
</dbReference>
<organism evidence="19">
    <name type="scientific">Streptomyces sp. Tue6314</name>
    <dbReference type="NCBI Taxonomy" id="2602572"/>
    <lineage>
        <taxon>Bacteria</taxon>
        <taxon>Bacillati</taxon>
        <taxon>Actinomycetota</taxon>
        <taxon>Actinomycetes</taxon>
        <taxon>Kitasatosporales</taxon>
        <taxon>Streptomycetaceae</taxon>
        <taxon>Streptomyces</taxon>
    </lineage>
</organism>
<keyword evidence="4" id="KW-0285">Flavoprotein</keyword>
<dbReference type="GO" id="GO:0050660">
    <property type="term" value="F:flavin adenine dinucleotide binding"/>
    <property type="evidence" value="ECO:0007669"/>
    <property type="project" value="InterPro"/>
</dbReference>
<feature type="signal peptide" evidence="16">
    <location>
        <begin position="1"/>
        <end position="34"/>
    </location>
</feature>
<dbReference type="PANTHER" id="PTHR47470">
    <property type="entry name" value="CHOLESTEROL OXIDASE"/>
    <property type="match status" value="1"/>
</dbReference>
<dbReference type="Gene3D" id="3.50.50.60">
    <property type="entry name" value="FAD/NAD(P)-binding domain"/>
    <property type="match status" value="1"/>
</dbReference>
<keyword evidence="5" id="KW-0274">FAD</keyword>
<evidence type="ECO:0000256" key="6">
    <source>
        <dbReference type="ARBA" id="ARBA00023002"/>
    </source>
</evidence>
<dbReference type="GO" id="GO:0016995">
    <property type="term" value="F:cholesterol oxidase activity"/>
    <property type="evidence" value="ECO:0007669"/>
    <property type="project" value="UniProtKB-EC"/>
</dbReference>
<evidence type="ECO:0000256" key="7">
    <source>
        <dbReference type="ARBA" id="ARBA00023098"/>
    </source>
</evidence>
<name>A0A5B9BP85_9ACTN</name>
<keyword evidence="10" id="KW-0413">Isomerase</keyword>